<feature type="transmembrane region" description="Helical" evidence="1">
    <location>
        <begin position="100"/>
        <end position="117"/>
    </location>
</feature>
<gene>
    <name evidence="2" type="ORF">E7747_09210</name>
</gene>
<evidence type="ECO:0000313" key="3">
    <source>
        <dbReference type="Proteomes" id="UP000297149"/>
    </source>
</evidence>
<feature type="transmembrane region" description="Helical" evidence="1">
    <location>
        <begin position="76"/>
        <end position="94"/>
    </location>
</feature>
<proteinExistence type="predicted"/>
<feature type="transmembrane region" description="Helical" evidence="1">
    <location>
        <begin position="179"/>
        <end position="208"/>
    </location>
</feature>
<dbReference type="AlphaFoldDB" id="A0A4P7W3A5"/>
<dbReference type="Pfam" id="PF05857">
    <property type="entry name" value="TraX"/>
    <property type="match status" value="1"/>
</dbReference>
<feature type="transmembrane region" description="Helical" evidence="1">
    <location>
        <begin position="220"/>
        <end position="238"/>
    </location>
</feature>
<keyword evidence="1" id="KW-0812">Transmembrane</keyword>
<dbReference type="InterPro" id="IPR008875">
    <property type="entry name" value="TraX"/>
</dbReference>
<evidence type="ECO:0000313" key="2">
    <source>
        <dbReference type="EMBL" id="QCD42444.1"/>
    </source>
</evidence>
<protein>
    <submittedName>
        <fullName evidence="2">Conjugal transfer protein TraX</fullName>
    </submittedName>
</protein>
<name>A0A4P7W3A5_9BACT</name>
<feature type="transmembrane region" description="Helical" evidence="1">
    <location>
        <begin position="124"/>
        <end position="142"/>
    </location>
</feature>
<evidence type="ECO:0000256" key="1">
    <source>
        <dbReference type="SAM" id="Phobius"/>
    </source>
</evidence>
<dbReference type="RefSeq" id="WP_136415557.1">
    <property type="nucleotide sequence ID" value="NZ_CP039396.1"/>
</dbReference>
<keyword evidence="1" id="KW-1133">Transmembrane helix</keyword>
<reference evidence="3" key="1">
    <citation type="submission" date="2019-02" db="EMBL/GenBank/DDBJ databases">
        <title>Isolation and identification of novel species under the genus Muribaculum.</title>
        <authorList>
            <person name="Miyake S."/>
            <person name="Ding Y."/>
            <person name="Low A."/>
            <person name="Soh M."/>
            <person name="Seedorf H."/>
        </authorList>
    </citation>
    <scope>NUCLEOTIDE SEQUENCE [LARGE SCALE GENOMIC DNA]</scope>
    <source>
        <strain evidence="3">H5</strain>
    </source>
</reference>
<keyword evidence="3" id="KW-1185">Reference proteome</keyword>
<feature type="transmembrane region" description="Helical" evidence="1">
    <location>
        <begin position="20"/>
        <end position="37"/>
    </location>
</feature>
<dbReference type="EMBL" id="CP039396">
    <property type="protein sequence ID" value="QCD42444.1"/>
    <property type="molecule type" value="Genomic_DNA"/>
</dbReference>
<sequence length="239" mass="26735">METTAKISVPLSLRLSGSALKIIAILSMVADHCAYFLMEPDTPMYDCLRCIGRIAFPVFAFLVAEGFAHSRDRMRYFLILLLAGAVSELPWYLLNGADGTHNVMFTLSLGVVALAIFDRMCEHGPLSFIGISGIAVLAWWLGTDYDWRGVLMIAVFYILRHQTMRPWLERSSTNFPSQAILQIIFTFPLMAHYGIAGALLASAIIFLYDGTRGFIRSKSAKYSLYAIYPVHLMLLSLFS</sequence>
<feature type="transmembrane region" description="Helical" evidence="1">
    <location>
        <begin position="43"/>
        <end position="64"/>
    </location>
</feature>
<organism evidence="2 3">
    <name type="scientific">Duncaniella dubosii</name>
    <dbReference type="NCBI Taxonomy" id="2518971"/>
    <lineage>
        <taxon>Bacteria</taxon>
        <taxon>Pseudomonadati</taxon>
        <taxon>Bacteroidota</taxon>
        <taxon>Bacteroidia</taxon>
        <taxon>Bacteroidales</taxon>
        <taxon>Muribaculaceae</taxon>
        <taxon>Duncaniella</taxon>
    </lineage>
</organism>
<accession>A0A4P7W3A5</accession>
<keyword evidence="1" id="KW-0472">Membrane</keyword>
<dbReference type="Proteomes" id="UP000297149">
    <property type="component" value="Chromosome"/>
</dbReference>
<dbReference type="KEGG" id="ddb:E7747_09210"/>